<comment type="caution">
    <text evidence="3">The sequence shown here is derived from an EMBL/GenBank/DDBJ whole genome shotgun (WGS) entry which is preliminary data.</text>
</comment>
<evidence type="ECO:0000313" key="4">
    <source>
        <dbReference type="Proteomes" id="UP000019484"/>
    </source>
</evidence>
<protein>
    <recommendedName>
        <fullName evidence="1">ATP phosphoribosyltransferase</fullName>
    </recommendedName>
</protein>
<dbReference type="SUPFAM" id="SSF102705">
    <property type="entry name" value="NIF3 (NGG1p interacting factor 3)-like"/>
    <property type="match status" value="1"/>
</dbReference>
<dbReference type="HOGENOM" id="CLU_120084_2_0_1"/>
<dbReference type="EMBL" id="AMWN01000003">
    <property type="protein sequence ID" value="EXJ91177.1"/>
    <property type="molecule type" value="Genomic_DNA"/>
</dbReference>
<feature type="region of interest" description="Disordered" evidence="2">
    <location>
        <begin position="43"/>
        <end position="64"/>
    </location>
</feature>
<dbReference type="GeneID" id="19159170"/>
<dbReference type="Gene3D" id="3.30.70.120">
    <property type="match status" value="1"/>
</dbReference>
<keyword evidence="4" id="KW-1185">Reference proteome</keyword>
<evidence type="ECO:0000313" key="3">
    <source>
        <dbReference type="EMBL" id="EXJ91177.1"/>
    </source>
</evidence>
<proteinExistence type="predicted"/>
<evidence type="ECO:0000256" key="1">
    <source>
        <dbReference type="ARBA" id="ARBA00020998"/>
    </source>
</evidence>
<dbReference type="Proteomes" id="UP000019484">
    <property type="component" value="Unassembled WGS sequence"/>
</dbReference>
<evidence type="ECO:0000256" key="2">
    <source>
        <dbReference type="SAM" id="MobiDB-lite"/>
    </source>
</evidence>
<sequence length="152" mass="16431">MNNNNNNTSNTSNTQLYQLTFYVPQTHTKQCIDALFSVGAGTWPNPNPDVSDDADDKSGSTSEAVSLTVVDQSQPKYINTCFVSSGTGQFQPTAAANPHIGTAGGQVEYVQEDRVEMVISGGKGKVERTVRALKSAHPYEVVAFFVAKSEFY</sequence>
<dbReference type="eggNOG" id="ENOG502S6WE">
    <property type="taxonomic scope" value="Eukaryota"/>
</dbReference>
<gene>
    <name evidence="3" type="ORF">A1O1_04286</name>
</gene>
<organism evidence="3 4">
    <name type="scientific">Capronia coronata CBS 617.96</name>
    <dbReference type="NCBI Taxonomy" id="1182541"/>
    <lineage>
        <taxon>Eukaryota</taxon>
        <taxon>Fungi</taxon>
        <taxon>Dikarya</taxon>
        <taxon>Ascomycota</taxon>
        <taxon>Pezizomycotina</taxon>
        <taxon>Eurotiomycetes</taxon>
        <taxon>Chaetothyriomycetidae</taxon>
        <taxon>Chaetothyriales</taxon>
        <taxon>Herpotrichiellaceae</taxon>
        <taxon>Capronia</taxon>
    </lineage>
</organism>
<dbReference type="STRING" id="1182541.W9YE71"/>
<name>W9YE71_9EURO</name>
<dbReference type="AlphaFoldDB" id="W9YE71"/>
<reference evidence="3 4" key="1">
    <citation type="submission" date="2013-03" db="EMBL/GenBank/DDBJ databases">
        <title>The Genome Sequence of Capronia coronata CBS 617.96.</title>
        <authorList>
            <consortium name="The Broad Institute Genomics Platform"/>
            <person name="Cuomo C."/>
            <person name="de Hoog S."/>
            <person name="Gorbushina A."/>
            <person name="Walker B."/>
            <person name="Young S.K."/>
            <person name="Zeng Q."/>
            <person name="Gargeya S."/>
            <person name="Fitzgerald M."/>
            <person name="Haas B."/>
            <person name="Abouelleil A."/>
            <person name="Allen A.W."/>
            <person name="Alvarado L."/>
            <person name="Arachchi H.M."/>
            <person name="Berlin A.M."/>
            <person name="Chapman S.B."/>
            <person name="Gainer-Dewar J."/>
            <person name="Goldberg J."/>
            <person name="Griggs A."/>
            <person name="Gujja S."/>
            <person name="Hansen M."/>
            <person name="Howarth C."/>
            <person name="Imamovic A."/>
            <person name="Ireland A."/>
            <person name="Larimer J."/>
            <person name="McCowan C."/>
            <person name="Murphy C."/>
            <person name="Pearson M."/>
            <person name="Poon T.W."/>
            <person name="Priest M."/>
            <person name="Roberts A."/>
            <person name="Saif S."/>
            <person name="Shea T."/>
            <person name="Sisk P."/>
            <person name="Sykes S."/>
            <person name="Wortman J."/>
            <person name="Nusbaum C."/>
            <person name="Birren B."/>
        </authorList>
    </citation>
    <scope>NUCLEOTIDE SEQUENCE [LARGE SCALE GENOMIC DNA]</scope>
    <source>
        <strain evidence="3 4">CBS 617.96</strain>
    </source>
</reference>
<dbReference type="InterPro" id="IPR036069">
    <property type="entry name" value="DUF34/NIF3_sf"/>
</dbReference>
<dbReference type="PANTHER" id="PTHR41774">
    <property type="match status" value="1"/>
</dbReference>
<accession>W9YE71</accession>
<dbReference type="RefSeq" id="XP_007723371.1">
    <property type="nucleotide sequence ID" value="XM_007725181.1"/>
</dbReference>
<dbReference type="InterPro" id="IPR015867">
    <property type="entry name" value="N-reg_PII/ATP_PRibTrfase_C"/>
</dbReference>
<dbReference type="PANTHER" id="PTHR41774:SF1">
    <property type="entry name" value="NGG1P INTERACTING FACTOR NIF3"/>
    <property type="match status" value="1"/>
</dbReference>
<dbReference type="OrthoDB" id="15981at2759"/>